<dbReference type="AlphaFoldDB" id="X0XJI1"/>
<protein>
    <submittedName>
        <fullName evidence="1">Uncharacterized protein</fullName>
    </submittedName>
</protein>
<accession>X0XJI1</accession>
<proteinExistence type="predicted"/>
<sequence>PTYGMRRKAEVDRLRPERLETGAEYKRMRENCLREANRVVTPTTDTEWDQFARDVNRPVPTAAEFSAILRGDRSIWATD</sequence>
<dbReference type="EMBL" id="BARS01047016">
    <property type="protein sequence ID" value="GAG35472.1"/>
    <property type="molecule type" value="Genomic_DNA"/>
</dbReference>
<feature type="non-terminal residue" evidence="1">
    <location>
        <position position="1"/>
    </location>
</feature>
<reference evidence="1" key="1">
    <citation type="journal article" date="2014" name="Front. Microbiol.">
        <title>High frequency of phylogenetically diverse reductive dehalogenase-homologous genes in deep subseafloor sedimentary metagenomes.</title>
        <authorList>
            <person name="Kawai M."/>
            <person name="Futagami T."/>
            <person name="Toyoda A."/>
            <person name="Takaki Y."/>
            <person name="Nishi S."/>
            <person name="Hori S."/>
            <person name="Arai W."/>
            <person name="Tsubouchi T."/>
            <person name="Morono Y."/>
            <person name="Uchiyama I."/>
            <person name="Ito T."/>
            <person name="Fujiyama A."/>
            <person name="Inagaki F."/>
            <person name="Takami H."/>
        </authorList>
    </citation>
    <scope>NUCLEOTIDE SEQUENCE</scope>
    <source>
        <strain evidence="1">Expedition CK06-06</strain>
    </source>
</reference>
<evidence type="ECO:0000313" key="1">
    <source>
        <dbReference type="EMBL" id="GAG35472.1"/>
    </source>
</evidence>
<organism evidence="1">
    <name type="scientific">marine sediment metagenome</name>
    <dbReference type="NCBI Taxonomy" id="412755"/>
    <lineage>
        <taxon>unclassified sequences</taxon>
        <taxon>metagenomes</taxon>
        <taxon>ecological metagenomes</taxon>
    </lineage>
</organism>
<gene>
    <name evidence="1" type="ORF">S01H1_70685</name>
</gene>
<comment type="caution">
    <text evidence="1">The sequence shown here is derived from an EMBL/GenBank/DDBJ whole genome shotgun (WGS) entry which is preliminary data.</text>
</comment>
<name>X0XJI1_9ZZZZ</name>